<feature type="transmembrane region" description="Helical" evidence="1">
    <location>
        <begin position="189"/>
        <end position="210"/>
    </location>
</feature>
<feature type="transmembrane region" description="Helical" evidence="1">
    <location>
        <begin position="120"/>
        <end position="148"/>
    </location>
</feature>
<keyword evidence="1" id="KW-1133">Transmembrane helix</keyword>
<reference evidence="2 3" key="1">
    <citation type="submission" date="2024-09" db="EMBL/GenBank/DDBJ databases">
        <authorList>
            <person name="Sun Q."/>
            <person name="Mori K."/>
        </authorList>
    </citation>
    <scope>NUCLEOTIDE SEQUENCE [LARGE SCALE GENOMIC DNA]</scope>
    <source>
        <strain evidence="2 3">TBRC 2205</strain>
    </source>
</reference>
<gene>
    <name evidence="2" type="ORF">ACFFHU_17880</name>
</gene>
<accession>A0ABV6NYY5</accession>
<keyword evidence="1" id="KW-0472">Membrane</keyword>
<name>A0ABV6NYY5_9ACTN</name>
<evidence type="ECO:0000313" key="2">
    <source>
        <dbReference type="EMBL" id="MFC0565996.1"/>
    </source>
</evidence>
<proteinExistence type="predicted"/>
<dbReference type="Proteomes" id="UP001589894">
    <property type="component" value="Unassembled WGS sequence"/>
</dbReference>
<evidence type="ECO:0000256" key="1">
    <source>
        <dbReference type="SAM" id="Phobius"/>
    </source>
</evidence>
<keyword evidence="1" id="KW-0812">Transmembrane</keyword>
<evidence type="ECO:0008006" key="4">
    <source>
        <dbReference type="Google" id="ProtNLM"/>
    </source>
</evidence>
<protein>
    <recommendedName>
        <fullName evidence="4">DUF1700 domain-containing protein</fullName>
    </recommendedName>
</protein>
<sequence length="218" mass="22395">MNTSMPVVDGLLATADREWRALGLRPHDRARLVGDLRAELDAAAAEGLDPAELLGPDPAGFARRIAEEAATKPIPPRYGQLLGVASAGGILSVLLGYFVVSGLTDAFAAVFDLPRGVRVPLWLAAGVFYAGVAAVVVAGAVLAVRLALRDVPGIRHTAARMVVLLPPALAVGTVAAVGFGSALDFRLTPLVIGTEAALVLVAFLLATGLARHWSVAAA</sequence>
<dbReference type="RefSeq" id="WP_377340353.1">
    <property type="nucleotide sequence ID" value="NZ_JBHLUE010000016.1"/>
</dbReference>
<evidence type="ECO:0000313" key="3">
    <source>
        <dbReference type="Proteomes" id="UP001589894"/>
    </source>
</evidence>
<feature type="transmembrane region" description="Helical" evidence="1">
    <location>
        <begin position="160"/>
        <end position="183"/>
    </location>
</feature>
<comment type="caution">
    <text evidence="2">The sequence shown here is derived from an EMBL/GenBank/DDBJ whole genome shotgun (WGS) entry which is preliminary data.</text>
</comment>
<organism evidence="2 3">
    <name type="scientific">Plantactinospora siamensis</name>
    <dbReference type="NCBI Taxonomy" id="555372"/>
    <lineage>
        <taxon>Bacteria</taxon>
        <taxon>Bacillati</taxon>
        <taxon>Actinomycetota</taxon>
        <taxon>Actinomycetes</taxon>
        <taxon>Micromonosporales</taxon>
        <taxon>Micromonosporaceae</taxon>
        <taxon>Plantactinospora</taxon>
    </lineage>
</organism>
<feature type="transmembrane region" description="Helical" evidence="1">
    <location>
        <begin position="81"/>
        <end position="100"/>
    </location>
</feature>
<dbReference type="EMBL" id="JBHLUE010000016">
    <property type="protein sequence ID" value="MFC0565996.1"/>
    <property type="molecule type" value="Genomic_DNA"/>
</dbReference>
<keyword evidence="3" id="KW-1185">Reference proteome</keyword>